<dbReference type="Pfam" id="PF05222">
    <property type="entry name" value="AlaDh_PNT_N"/>
    <property type="match status" value="1"/>
</dbReference>
<dbReference type="FunFam" id="3.40.50.720:FF:000284">
    <property type="entry name" value="Lysine-ketoglutarate reductase/saccharopine dehydrogenase1"/>
    <property type="match status" value="1"/>
</dbReference>
<keyword evidence="3" id="KW-0521">NADP</keyword>
<dbReference type="InterPro" id="IPR036291">
    <property type="entry name" value="NAD(P)-bd_dom_sf"/>
</dbReference>
<dbReference type="InterPro" id="IPR032095">
    <property type="entry name" value="Sacchrp_dh-like_C"/>
</dbReference>
<evidence type="ECO:0000256" key="5">
    <source>
        <dbReference type="ARBA" id="ARBA00023154"/>
    </source>
</evidence>
<keyword evidence="6" id="KW-0511">Multifunctional enzyme</keyword>
<keyword evidence="11" id="KW-1185">Reference proteome</keyword>
<dbReference type="InterPro" id="IPR007886">
    <property type="entry name" value="AlaDH/PNT_N"/>
</dbReference>
<evidence type="ECO:0000313" key="11">
    <source>
        <dbReference type="Proteomes" id="UP001212152"/>
    </source>
</evidence>
<evidence type="ECO:0000256" key="1">
    <source>
        <dbReference type="ARBA" id="ARBA00004682"/>
    </source>
</evidence>
<dbReference type="CDD" id="cd12189">
    <property type="entry name" value="LKR_SDH_like"/>
    <property type="match status" value="1"/>
</dbReference>
<dbReference type="EMBL" id="JADGJQ010000013">
    <property type="protein sequence ID" value="KAJ3181261.1"/>
    <property type="molecule type" value="Genomic_DNA"/>
</dbReference>
<dbReference type="InterPro" id="IPR007698">
    <property type="entry name" value="AlaDH/PNT_NAD(H)-bd"/>
</dbReference>
<comment type="pathway">
    <text evidence="1">Amino-acid degradation; L-lysine degradation via saccharopine pathway; glutaryl-CoA from L-lysine: step 1/6.</text>
</comment>
<dbReference type="Proteomes" id="UP001212152">
    <property type="component" value="Unassembled WGS sequence"/>
</dbReference>
<gene>
    <name evidence="10" type="ORF">HDU87_001391</name>
</gene>
<dbReference type="SMART" id="SM01003">
    <property type="entry name" value="AlaDh_PNT_N"/>
    <property type="match status" value="1"/>
</dbReference>
<evidence type="ECO:0000256" key="6">
    <source>
        <dbReference type="ARBA" id="ARBA00023268"/>
    </source>
</evidence>
<dbReference type="SUPFAM" id="SSF51735">
    <property type="entry name" value="NAD(P)-binding Rossmann-fold domains"/>
    <property type="match status" value="1"/>
</dbReference>
<feature type="domain" description="Alanine dehydrogenase/pyridine nucleotide transhydrogenase NAD(H)-binding" evidence="8">
    <location>
        <begin position="219"/>
        <end position="411"/>
    </location>
</feature>
<organism evidence="10 11">
    <name type="scientific">Geranomyces variabilis</name>
    <dbReference type="NCBI Taxonomy" id="109894"/>
    <lineage>
        <taxon>Eukaryota</taxon>
        <taxon>Fungi</taxon>
        <taxon>Fungi incertae sedis</taxon>
        <taxon>Chytridiomycota</taxon>
        <taxon>Chytridiomycota incertae sedis</taxon>
        <taxon>Chytridiomycetes</taxon>
        <taxon>Spizellomycetales</taxon>
        <taxon>Powellomycetaceae</taxon>
        <taxon>Geranomyces</taxon>
    </lineage>
</organism>
<evidence type="ECO:0000259" key="8">
    <source>
        <dbReference type="SMART" id="SM01002"/>
    </source>
</evidence>
<feature type="domain" description="Alanine dehydrogenase/pyridine nucleotide transhydrogenase N-terminal" evidence="9">
    <location>
        <begin position="49"/>
        <end position="180"/>
    </location>
</feature>
<dbReference type="PANTHER" id="PTHR11133:SF22">
    <property type="entry name" value="ALPHA-AMINOADIPIC SEMIALDEHYDE SYNTHASE, MITOCHONDRIAL"/>
    <property type="match status" value="1"/>
</dbReference>
<dbReference type="FunFam" id="3.40.50.720:FF:000072">
    <property type="entry name" value="Saccharopine dehydrogenase [NADP(+), L-glutamate-forming]"/>
    <property type="match status" value="1"/>
</dbReference>
<dbReference type="FunFam" id="3.30.360.10:FF:000008">
    <property type="entry name" value="Alpha-aminoadipic semialdehyde synthase, mitochondrial"/>
    <property type="match status" value="1"/>
</dbReference>
<dbReference type="SMART" id="SM01002">
    <property type="entry name" value="AlaDh_PNT_C"/>
    <property type="match status" value="1"/>
</dbReference>
<evidence type="ECO:0008006" key="12">
    <source>
        <dbReference type="Google" id="ProtNLM"/>
    </source>
</evidence>
<protein>
    <recommendedName>
        <fullName evidence="12">Saccharopine dehydrogenase (NAD(+), L-glutamate-forming)</fullName>
    </recommendedName>
</protein>
<comment type="similarity">
    <text evidence="7">In the C-terminal section; belongs to the saccharopine dehydrogenase family.</text>
</comment>
<sequence length="937" mass="103631">MTPLLRATCSSSSSRHTTALRHALPLRCFSASPIAQQHATTARKALTVGVRAEGKNRWERRVPIMPEHVERLVKESGASVIVQPSTKRVVPDEKYQLAGATISKDLSKADIIVGVKEVPIDQLIADKTYMFFSHTHKGQKYNMPLLQSVLDKRIRLIDYELMTNEHGRRLVQFSRFAGYAGMIDCMHGLGHRLLALGYGNPFLACGMSYMYRTLADARLDVTRTGQVIMDDGLPRSLGPLSFVFTGDGEVARGAMHVFKCLPHEWVTPNELRRLYETDSWDNHKVYGCQVKPSDYLVRKDGWKYDMDDYRKHPDQYMSIFHEKIAPYASVLVNGIFWDSHFPRLLTKAQAHQLAKENRFRMLSIADISCDIGGSLEFMSHSTTIDDPFYMYDAVKQSNHDDMEANGVQIMSIDNLPSELPLEASEYFSNALFPHLNQLVAGNFDHPVLKRATIATHEGKLAPARQRLATALAEHGQGAKVTAHQKVLLLGSGFVSAPLVDYMLRESNRSVTIASNLPAEAAALSRGRAKAPVTGLNVSDKAALAKLVKDHDVVVSFVPATLHPIVADVCIDQKKNMVTASYISPAMQALDEKVKAAGITVLNEVGLDPGIDHLTAMQLFDEVREKGGKITSFVSWCGGLPAPEASNNPLGYKFSWSPKGVLLAGLNSAHFKHNGKIHQVPGNALFESAVPIDINKGFALEGIPNRDSLKYVDLYNLGDISELTSMFRGTLRYRGYCALMASLRNLGLMNDKPRTDIRSGVSWSDLMDSLVGGGKGQDKHKAIAARLSLDTSNPHQAAHLAIVVDALNWLEMFSDETPVARDSESVFDAFCDHLQKRLVYAPGERDMVAMHHEFGIRWRDGANEKRTSTLFAYGEPGGYTAMAKTVGLPAAIGTELLLSGNLKRKGVIAPMTKDVYKPMLAKLEAENIRFVEEIHKIK</sequence>
<dbReference type="GO" id="GO:0004753">
    <property type="term" value="F:saccharopine dehydrogenase activity"/>
    <property type="evidence" value="ECO:0007669"/>
    <property type="project" value="TreeGrafter"/>
</dbReference>
<evidence type="ECO:0000259" key="9">
    <source>
        <dbReference type="SMART" id="SM01003"/>
    </source>
</evidence>
<proteinExistence type="inferred from homology"/>
<name>A0AAD5TNJ2_9FUNG</name>
<comment type="caution">
    <text evidence="10">The sequence shown here is derived from an EMBL/GenBank/DDBJ whole genome shotgun (WGS) entry which is preliminary data.</text>
</comment>
<keyword evidence="5" id="KW-0028">Amino-acid biosynthesis</keyword>
<keyword evidence="5" id="KW-0457">Lysine biosynthesis</keyword>
<evidence type="ECO:0000256" key="7">
    <source>
        <dbReference type="ARBA" id="ARBA00025744"/>
    </source>
</evidence>
<evidence type="ECO:0000256" key="4">
    <source>
        <dbReference type="ARBA" id="ARBA00023002"/>
    </source>
</evidence>
<dbReference type="AlphaFoldDB" id="A0AAD5TNJ2"/>
<reference evidence="10" key="1">
    <citation type="submission" date="2020-05" db="EMBL/GenBank/DDBJ databases">
        <title>Phylogenomic resolution of chytrid fungi.</title>
        <authorList>
            <person name="Stajich J.E."/>
            <person name="Amses K."/>
            <person name="Simmons R."/>
            <person name="Seto K."/>
            <person name="Myers J."/>
            <person name="Bonds A."/>
            <person name="Quandt C.A."/>
            <person name="Barry K."/>
            <person name="Liu P."/>
            <person name="Grigoriev I."/>
            <person name="Longcore J.E."/>
            <person name="James T.Y."/>
        </authorList>
    </citation>
    <scope>NUCLEOTIDE SEQUENCE</scope>
    <source>
        <strain evidence="10">JEL0379</strain>
    </source>
</reference>
<keyword evidence="4" id="KW-0560">Oxidoreductase</keyword>
<dbReference type="Gene3D" id="3.30.360.10">
    <property type="entry name" value="Dihydrodipicolinate Reductase, domain 2"/>
    <property type="match status" value="1"/>
</dbReference>
<dbReference type="Pfam" id="PF16653">
    <property type="entry name" value="Sacchrp_dh_C"/>
    <property type="match status" value="1"/>
</dbReference>
<dbReference type="Pfam" id="PF01262">
    <property type="entry name" value="AlaDh_PNT_C"/>
    <property type="match status" value="1"/>
</dbReference>
<evidence type="ECO:0000256" key="2">
    <source>
        <dbReference type="ARBA" id="ARBA00004720"/>
    </source>
</evidence>
<dbReference type="InterPro" id="IPR051168">
    <property type="entry name" value="AASS"/>
</dbReference>
<evidence type="ECO:0000313" key="10">
    <source>
        <dbReference type="EMBL" id="KAJ3181261.1"/>
    </source>
</evidence>
<dbReference type="PANTHER" id="PTHR11133">
    <property type="entry name" value="SACCHAROPINE DEHYDROGENASE"/>
    <property type="match status" value="1"/>
</dbReference>
<evidence type="ECO:0000256" key="3">
    <source>
        <dbReference type="ARBA" id="ARBA00022857"/>
    </source>
</evidence>
<dbReference type="SUPFAM" id="SSF55347">
    <property type="entry name" value="Glyceraldehyde-3-phosphate dehydrogenase-like, C-terminal domain"/>
    <property type="match status" value="1"/>
</dbReference>
<dbReference type="Gene3D" id="3.40.50.720">
    <property type="entry name" value="NAD(P)-binding Rossmann-like Domain"/>
    <property type="match status" value="2"/>
</dbReference>
<accession>A0AAD5TNJ2</accession>
<dbReference type="GO" id="GO:0019878">
    <property type="term" value="P:lysine biosynthetic process via aminoadipic acid"/>
    <property type="evidence" value="ECO:0007669"/>
    <property type="project" value="TreeGrafter"/>
</dbReference>
<dbReference type="GO" id="GO:0005737">
    <property type="term" value="C:cytoplasm"/>
    <property type="evidence" value="ECO:0007669"/>
    <property type="project" value="TreeGrafter"/>
</dbReference>
<dbReference type="Pfam" id="PF03435">
    <property type="entry name" value="Sacchrp_dh_NADP"/>
    <property type="match status" value="1"/>
</dbReference>
<dbReference type="Gene3D" id="1.10.1870.10">
    <property type="entry name" value="Domain 3, Saccharopine reductase"/>
    <property type="match status" value="1"/>
</dbReference>
<dbReference type="InterPro" id="IPR005097">
    <property type="entry name" value="Sacchrp_dh_NADP-bd"/>
</dbReference>
<comment type="pathway">
    <text evidence="2">Amino-acid degradation; L-lysine degradation via saccharopine pathway; glutaryl-CoA from L-lysine: step 2/6.</text>
</comment>
<dbReference type="SUPFAM" id="SSF52283">
    <property type="entry name" value="Formate/glycerate dehydrogenase catalytic domain-like"/>
    <property type="match status" value="1"/>
</dbReference>